<dbReference type="SUPFAM" id="SSF55729">
    <property type="entry name" value="Acyl-CoA N-acyltransferases (Nat)"/>
    <property type="match status" value="1"/>
</dbReference>
<reference evidence="1 2" key="1">
    <citation type="submission" date="2023-07" db="EMBL/GenBank/DDBJ databases">
        <title>Genomic Encyclopedia of Type Strains, Phase IV (KMG-IV): sequencing the most valuable type-strain genomes for metagenomic binning, comparative biology and taxonomic classification.</title>
        <authorList>
            <person name="Goeker M."/>
        </authorList>
    </citation>
    <scope>NUCLEOTIDE SEQUENCE [LARGE SCALE GENOMIC DNA]</scope>
    <source>
        <strain evidence="1 2">DSM 17273</strain>
    </source>
</reference>
<organism evidence="1 2">
    <name type="scientific">Methanococcoides alaskense</name>
    <dbReference type="NCBI Taxonomy" id="325778"/>
    <lineage>
        <taxon>Archaea</taxon>
        <taxon>Methanobacteriati</taxon>
        <taxon>Methanobacteriota</taxon>
        <taxon>Stenosarchaea group</taxon>
        <taxon>Methanomicrobia</taxon>
        <taxon>Methanosarcinales</taxon>
        <taxon>Methanosarcinaceae</taxon>
        <taxon>Methanococcoides</taxon>
    </lineage>
</organism>
<dbReference type="Proteomes" id="UP001185015">
    <property type="component" value="Unassembled WGS sequence"/>
</dbReference>
<dbReference type="AlphaFoldDB" id="A0AA90ZC62"/>
<sequence>MDPSIPFGWVIEDEKSEIVGFMGNIPVKYQIKGRDDIAATGTSLYVRPSVRGVISLQLILAFARQKNIKLLLNTTANKTATQIFSKLGFSDIDVPFNNLEYWYIRDYGQMCDLYIQTNITSHSLLPLRKVSVAPIKLISPFVRWFKDKRTFKLQPNHYKCSLCTDCDDSFTELWKNSRTKNATTLCRDAETLKWIYFSKAVAEKRYVIKCIDTQNDKLVGYFVFDIAGSEKDIKTMQLKDAYIPQFEEEIVLSLIAFSMDMAKIHNVAASVFWPIDQKMDEILKKRIKIKRKHKLTYLYKFLNENDELDLEGHEDHEFIPSYIDPDRGAL</sequence>
<evidence type="ECO:0000313" key="1">
    <source>
        <dbReference type="EMBL" id="MDR6222428.1"/>
    </source>
</evidence>
<dbReference type="EMBL" id="JAVDQI010000002">
    <property type="protein sequence ID" value="MDR6222428.1"/>
    <property type="molecule type" value="Genomic_DNA"/>
</dbReference>
<proteinExistence type="predicted"/>
<accession>A0AA90ZC62</accession>
<dbReference type="InterPro" id="IPR016181">
    <property type="entry name" value="Acyl_CoA_acyltransferase"/>
</dbReference>
<gene>
    <name evidence="1" type="ORF">J2750_000873</name>
</gene>
<comment type="caution">
    <text evidence="1">The sequence shown here is derived from an EMBL/GenBank/DDBJ whole genome shotgun (WGS) entry which is preliminary data.</text>
</comment>
<protein>
    <submittedName>
        <fullName evidence="1">Uncharacterized protein</fullName>
    </submittedName>
</protein>
<evidence type="ECO:0000313" key="2">
    <source>
        <dbReference type="Proteomes" id="UP001185015"/>
    </source>
</evidence>
<keyword evidence="2" id="KW-1185">Reference proteome</keyword>
<name>A0AA90ZC62_9EURY</name>